<dbReference type="Pfam" id="PF00385">
    <property type="entry name" value="Chromo"/>
    <property type="match status" value="1"/>
</dbReference>
<dbReference type="InterPro" id="IPR023779">
    <property type="entry name" value="Chromodomain_CS"/>
</dbReference>
<dbReference type="SUPFAM" id="SSF54160">
    <property type="entry name" value="Chromo domain-like"/>
    <property type="match status" value="1"/>
</dbReference>
<dbReference type="InterPro" id="IPR016197">
    <property type="entry name" value="Chromo-like_dom_sf"/>
</dbReference>
<evidence type="ECO:0000259" key="13">
    <source>
        <dbReference type="PROSITE" id="PS51038"/>
    </source>
</evidence>
<evidence type="ECO:0000256" key="6">
    <source>
        <dbReference type="ARBA" id="ARBA00023125"/>
    </source>
</evidence>
<dbReference type="InterPro" id="IPR000953">
    <property type="entry name" value="Chromo/chromo_shadow_dom"/>
</dbReference>
<dbReference type="GO" id="GO:0003677">
    <property type="term" value="F:DNA binding"/>
    <property type="evidence" value="ECO:0007669"/>
    <property type="project" value="UniProtKB-KW"/>
</dbReference>
<dbReference type="OrthoDB" id="5376140at2759"/>
<evidence type="ECO:0000259" key="12">
    <source>
        <dbReference type="PROSITE" id="PS50013"/>
    </source>
</evidence>
<dbReference type="GO" id="GO:0006346">
    <property type="term" value="P:DNA methylation-dependent constitutive heterochromatin formation"/>
    <property type="evidence" value="ECO:0007669"/>
    <property type="project" value="InterPro"/>
</dbReference>
<reference evidence="14" key="1">
    <citation type="submission" date="2020-01" db="EMBL/GenBank/DDBJ databases">
        <title>Genome sequence of Kobresia littledalei, the first chromosome-level genome in the family Cyperaceae.</title>
        <authorList>
            <person name="Qu G."/>
        </authorList>
    </citation>
    <scope>NUCLEOTIDE SEQUENCE</scope>
    <source>
        <strain evidence="14">C.B.Clarke</strain>
        <tissue evidence="14">Leaf</tissue>
    </source>
</reference>
<dbReference type="CDD" id="cd18635">
    <property type="entry name" value="CD_CMT3_like"/>
    <property type="match status" value="1"/>
</dbReference>
<dbReference type="InterPro" id="IPR023780">
    <property type="entry name" value="Chromo_domain"/>
</dbReference>
<dbReference type="InterPro" id="IPR001525">
    <property type="entry name" value="C5_MeTfrase"/>
</dbReference>
<dbReference type="InterPro" id="IPR043151">
    <property type="entry name" value="BAH_sf"/>
</dbReference>
<feature type="active site" evidence="9 10">
    <location>
        <position position="611"/>
    </location>
</feature>
<feature type="domain" description="Chromo" evidence="12">
    <location>
        <begin position="533"/>
        <end position="586"/>
    </location>
</feature>
<proteinExistence type="inferred from homology"/>
<dbReference type="InterPro" id="IPR029063">
    <property type="entry name" value="SAM-dependent_MTases_sf"/>
</dbReference>
<organism evidence="14 15">
    <name type="scientific">Carex littledalei</name>
    <dbReference type="NCBI Taxonomy" id="544730"/>
    <lineage>
        <taxon>Eukaryota</taxon>
        <taxon>Viridiplantae</taxon>
        <taxon>Streptophyta</taxon>
        <taxon>Embryophyta</taxon>
        <taxon>Tracheophyta</taxon>
        <taxon>Spermatophyta</taxon>
        <taxon>Magnoliopsida</taxon>
        <taxon>Liliopsida</taxon>
        <taxon>Poales</taxon>
        <taxon>Cyperaceae</taxon>
        <taxon>Cyperoideae</taxon>
        <taxon>Cariceae</taxon>
        <taxon>Carex</taxon>
        <taxon>Carex subgen. Euthyceras</taxon>
    </lineage>
</organism>
<feature type="region of interest" description="Disordered" evidence="11">
    <location>
        <begin position="34"/>
        <end position="92"/>
    </location>
</feature>
<keyword evidence="6" id="KW-0238">DNA-binding</keyword>
<feature type="compositionally biased region" description="Basic residues" evidence="11">
    <location>
        <begin position="508"/>
        <end position="524"/>
    </location>
</feature>
<keyword evidence="4 10" id="KW-0808">Transferase</keyword>
<dbReference type="Gene3D" id="3.90.120.10">
    <property type="entry name" value="DNA Methylase, subunit A, domain 2"/>
    <property type="match status" value="1"/>
</dbReference>
<evidence type="ECO:0000313" key="14">
    <source>
        <dbReference type="EMBL" id="KAF3324840.1"/>
    </source>
</evidence>
<evidence type="ECO:0000256" key="4">
    <source>
        <dbReference type="ARBA" id="ARBA00022679"/>
    </source>
</evidence>
<evidence type="ECO:0000256" key="3">
    <source>
        <dbReference type="ARBA" id="ARBA00022603"/>
    </source>
</evidence>
<evidence type="ECO:0000256" key="5">
    <source>
        <dbReference type="ARBA" id="ARBA00022691"/>
    </source>
</evidence>
<dbReference type="AlphaFoldDB" id="A0A833VG20"/>
<evidence type="ECO:0000256" key="7">
    <source>
        <dbReference type="ARBA" id="ARBA00023242"/>
    </source>
</evidence>
<dbReference type="PROSITE" id="PS50013">
    <property type="entry name" value="CHROMO_2"/>
    <property type="match status" value="1"/>
</dbReference>
<dbReference type="SMART" id="SM00439">
    <property type="entry name" value="BAH"/>
    <property type="match status" value="1"/>
</dbReference>
<dbReference type="InterPro" id="IPR031303">
    <property type="entry name" value="C5_meth_CS"/>
</dbReference>
<accession>A0A833VG20</accession>
<feature type="compositionally biased region" description="Basic and acidic residues" evidence="11">
    <location>
        <begin position="61"/>
        <end position="76"/>
    </location>
</feature>
<evidence type="ECO:0000313" key="15">
    <source>
        <dbReference type="Proteomes" id="UP000623129"/>
    </source>
</evidence>
<dbReference type="FunFam" id="3.90.120.10:FF:000003">
    <property type="entry name" value="DNA (cytosine-5)-methyltransferase 1"/>
    <property type="match status" value="1"/>
</dbReference>
<dbReference type="PANTHER" id="PTHR10629">
    <property type="entry name" value="CYTOSINE-SPECIFIC METHYLTRANSFERASE"/>
    <property type="match status" value="1"/>
</dbReference>
<dbReference type="EC" id="2.1.1.37" evidence="2"/>
<gene>
    <name evidence="14" type="ORF">FCM35_KLT10997</name>
</gene>
<feature type="compositionally biased region" description="Low complexity" evidence="11">
    <location>
        <begin position="44"/>
        <end position="56"/>
    </location>
</feature>
<feature type="region of interest" description="Disordered" evidence="11">
    <location>
        <begin position="506"/>
        <end position="527"/>
    </location>
</feature>
<dbReference type="PROSITE" id="PS00095">
    <property type="entry name" value="C5_MTASE_2"/>
    <property type="match status" value="1"/>
</dbReference>
<evidence type="ECO:0000256" key="10">
    <source>
        <dbReference type="PROSITE-ProRule" id="PRU01016"/>
    </source>
</evidence>
<feature type="region of interest" description="Disordered" evidence="11">
    <location>
        <begin position="109"/>
        <end position="140"/>
    </location>
</feature>
<comment type="similarity">
    <text evidence="10">Belongs to the class I-like SAM-binding methyltransferase superfamily. C5-methyltransferase family.</text>
</comment>
<dbReference type="GO" id="GO:0003682">
    <property type="term" value="F:chromatin binding"/>
    <property type="evidence" value="ECO:0007669"/>
    <property type="project" value="InterPro"/>
</dbReference>
<feature type="region of interest" description="Disordered" evidence="11">
    <location>
        <begin position="183"/>
        <end position="216"/>
    </location>
</feature>
<feature type="compositionally biased region" description="Polar residues" evidence="11">
    <location>
        <begin position="34"/>
        <end position="43"/>
    </location>
</feature>
<dbReference type="PROSITE" id="PS51038">
    <property type="entry name" value="BAH"/>
    <property type="match status" value="1"/>
</dbReference>
<protein>
    <recommendedName>
        <fullName evidence="2">DNA (cytosine-5-)-methyltransferase</fullName>
        <ecNumber evidence="2">2.1.1.37</ecNumber>
    </recommendedName>
</protein>
<feature type="compositionally biased region" description="Basic and acidic residues" evidence="11">
    <location>
        <begin position="188"/>
        <end position="197"/>
    </location>
</feature>
<keyword evidence="5 10" id="KW-0949">S-adenosyl-L-methionine</keyword>
<dbReference type="GO" id="GO:0032259">
    <property type="term" value="P:methylation"/>
    <property type="evidence" value="ECO:0007669"/>
    <property type="project" value="UniProtKB-KW"/>
</dbReference>
<evidence type="ECO:0000256" key="2">
    <source>
        <dbReference type="ARBA" id="ARBA00011975"/>
    </source>
</evidence>
<dbReference type="Proteomes" id="UP000623129">
    <property type="component" value="Unassembled WGS sequence"/>
</dbReference>
<dbReference type="InterPro" id="IPR050390">
    <property type="entry name" value="C5-Methyltransferase"/>
</dbReference>
<dbReference type="Pfam" id="PF00145">
    <property type="entry name" value="DNA_methylase"/>
    <property type="match status" value="1"/>
</dbReference>
<dbReference type="GO" id="GO:0005634">
    <property type="term" value="C:nucleus"/>
    <property type="evidence" value="ECO:0007669"/>
    <property type="project" value="UniProtKB-SubCell"/>
</dbReference>
<dbReference type="PROSITE" id="PS51679">
    <property type="entry name" value="SAM_MT_C5"/>
    <property type="match status" value="1"/>
</dbReference>
<evidence type="ECO:0000256" key="11">
    <source>
        <dbReference type="SAM" id="MobiDB-lite"/>
    </source>
</evidence>
<comment type="caution">
    <text evidence="14">The sequence shown here is derived from an EMBL/GenBank/DDBJ whole genome shotgun (WGS) entry which is preliminary data.</text>
</comment>
<dbReference type="SMART" id="SM00298">
    <property type="entry name" value="CHROMO"/>
    <property type="match status" value="1"/>
</dbReference>
<dbReference type="GO" id="GO:0044027">
    <property type="term" value="P:negative regulation of gene expression via chromosomal CpG island methylation"/>
    <property type="evidence" value="ECO:0007669"/>
    <property type="project" value="TreeGrafter"/>
</dbReference>
<evidence type="ECO:0000256" key="8">
    <source>
        <dbReference type="ARBA" id="ARBA00047422"/>
    </source>
</evidence>
<dbReference type="Gene3D" id="2.30.30.490">
    <property type="match status" value="1"/>
</dbReference>
<evidence type="ECO:0000256" key="1">
    <source>
        <dbReference type="ARBA" id="ARBA00004123"/>
    </source>
</evidence>
<keyword evidence="3 10" id="KW-0489">Methyltransferase</keyword>
<comment type="catalytic activity">
    <reaction evidence="8">
        <text>a 2'-deoxycytidine in DNA + S-adenosyl-L-methionine = a 5-methyl-2'-deoxycytidine in DNA + S-adenosyl-L-homocysteine + H(+)</text>
        <dbReference type="Rhea" id="RHEA:13681"/>
        <dbReference type="Rhea" id="RHEA-COMP:11369"/>
        <dbReference type="Rhea" id="RHEA-COMP:11370"/>
        <dbReference type="ChEBI" id="CHEBI:15378"/>
        <dbReference type="ChEBI" id="CHEBI:57856"/>
        <dbReference type="ChEBI" id="CHEBI:59789"/>
        <dbReference type="ChEBI" id="CHEBI:85452"/>
        <dbReference type="ChEBI" id="CHEBI:85454"/>
        <dbReference type="EC" id="2.1.1.37"/>
    </reaction>
</comment>
<sequence length="1024" mass="115118">MHVLEPGTCPPLAKCSSPGSFYLSSDLHVSFETSNVDQSSTLEQSRSNSSYQNSNSGKPASSKDTELRFQEREATKAEPATCSAEPTANCSSPLTPCCSPTLVGSLDKSNVAHNGTSEQPTSNSGCVNSSSLESNSTKKVKVSPEGELQIVAVALTTEQIIKCQSSITPRRSLRLVAAVENQNGGQHNTDKKLESNAECRNSYSSSKSKKVKLSTGEKDLRISEINQDNRKENGHNEGFFVGEAVPDAEARLRWPHHYIEKTKKRRQVPSSDDNDLVLDAKCHYLQACISGCIFSLGDCAYVEGPPGKPNYVGRILEFFETRIGENYFTVQWFFRAEDTVMGNQANFHDKKRLFLSDLKNDNPLVCIVSKVRVGQIPLGVCITQFFLHFLLSDNSGEKQDSTYITGNDNKRSNSIKCNKKEDEVALLDLYCGCGGMSTGLCLGAQSAGLNLVTKWAIDFDEVACKSLQQNHPDTRVRNETAEDFLDLLKAWENLCKKYINGDKDASVKRRKENSRKNNSNKKKSSSSSDEEEYEVWKLVDICYGDPNNHGNRGLHFKVRWKGYSHNDDTWESIEGLSNCEEVMEEFVTEGYRKNLLPLPGEVGAICGGPPCQGISGYNRFRNFDAPLEDERNRQIEVFMDIVEFLKPKYVLMENVVDILKFAKGTLGRYAISRLVHMRYQARLGIMAAGSYGLPQFRLRAFLWGCHHSQKLPQFPLPTHEVILKYGSPLEFERNLVGYDEDKPRQLEKALVLEDILSDLPAVTNKEARDEMRHEKDPQTEFQRFIRTPKLEMLGIRSSSSNDSKPRLYDHRPLPLHEDDYIRVCQIPKRKGANFRDLQGLIVGSDNVVKLDPKMDRIMLTSGRPLVPEYALNYENGKSLRPYARLWWDEVVSTVLTLPSCHCMAVIHPEQDRILTIRESARLQGFPDYYRFQGSVKDRYRQIGNAVAVPVSRALGFALATAWLKKSGDEPLMTLPAKFSFSLNRSILSTLSAQPKEDINSTLSTDKLVERGSSAFEPEMQIKIE</sequence>
<dbReference type="PANTHER" id="PTHR10629:SF34">
    <property type="entry name" value="DNA (CYTOSINE-5)-METHYLTRANSFERASE CMT2"/>
    <property type="match status" value="1"/>
</dbReference>
<feature type="domain" description="BAH" evidence="13">
    <location>
        <begin position="292"/>
        <end position="406"/>
    </location>
</feature>
<evidence type="ECO:0000256" key="9">
    <source>
        <dbReference type="PIRSR" id="PIRSR037404-1"/>
    </source>
</evidence>
<dbReference type="GO" id="GO:0003886">
    <property type="term" value="F:DNA (cytosine-5-)-methyltransferase activity"/>
    <property type="evidence" value="ECO:0007669"/>
    <property type="project" value="UniProtKB-EC"/>
</dbReference>
<dbReference type="Pfam" id="PF01426">
    <property type="entry name" value="BAH"/>
    <property type="match status" value="1"/>
</dbReference>
<dbReference type="SUPFAM" id="SSF53335">
    <property type="entry name" value="S-adenosyl-L-methionine-dependent methyltransferases"/>
    <property type="match status" value="1"/>
</dbReference>
<dbReference type="EMBL" id="SWLB01000021">
    <property type="protein sequence ID" value="KAF3324840.1"/>
    <property type="molecule type" value="Genomic_DNA"/>
</dbReference>
<dbReference type="InterPro" id="IPR001025">
    <property type="entry name" value="BAH_dom"/>
</dbReference>
<feature type="compositionally biased region" description="Polar residues" evidence="11">
    <location>
        <begin position="109"/>
        <end position="137"/>
    </location>
</feature>
<dbReference type="PRINTS" id="PR00105">
    <property type="entry name" value="C5METTRFRASE"/>
</dbReference>
<name>A0A833VG20_9POAL</name>
<comment type="subcellular location">
    <subcellularLocation>
        <location evidence="1">Nucleus</location>
    </subcellularLocation>
</comment>
<dbReference type="PROSITE" id="PS00598">
    <property type="entry name" value="CHROMO_1"/>
    <property type="match status" value="1"/>
</dbReference>
<keyword evidence="7" id="KW-0539">Nucleus</keyword>
<keyword evidence="15" id="KW-1185">Reference proteome</keyword>
<dbReference type="Gene3D" id="3.40.50.150">
    <property type="entry name" value="Vaccinia Virus protein VP39"/>
    <property type="match status" value="2"/>
</dbReference>